<accession>A0A8H6QK88</accession>
<dbReference type="PROSITE" id="PS50088">
    <property type="entry name" value="ANK_REPEAT"/>
    <property type="match status" value="3"/>
</dbReference>
<evidence type="ECO:0000313" key="4">
    <source>
        <dbReference type="EMBL" id="KAF7174213.1"/>
    </source>
</evidence>
<proteinExistence type="predicted"/>
<dbReference type="InterPro" id="IPR036770">
    <property type="entry name" value="Ankyrin_rpt-contain_sf"/>
</dbReference>
<dbReference type="InterPro" id="IPR002110">
    <property type="entry name" value="Ankyrin_rpt"/>
</dbReference>
<dbReference type="Proteomes" id="UP000662466">
    <property type="component" value="Unassembled WGS sequence"/>
</dbReference>
<dbReference type="PRINTS" id="PR01415">
    <property type="entry name" value="ANKYRIN"/>
</dbReference>
<organism evidence="4 5">
    <name type="scientific">Aspergillus hiratsukae</name>
    <dbReference type="NCBI Taxonomy" id="1194566"/>
    <lineage>
        <taxon>Eukaryota</taxon>
        <taxon>Fungi</taxon>
        <taxon>Dikarya</taxon>
        <taxon>Ascomycota</taxon>
        <taxon>Pezizomycotina</taxon>
        <taxon>Eurotiomycetes</taxon>
        <taxon>Eurotiomycetidae</taxon>
        <taxon>Eurotiales</taxon>
        <taxon>Aspergillaceae</taxon>
        <taxon>Aspergillus</taxon>
        <taxon>Aspergillus subgen. Fumigati</taxon>
    </lineage>
</organism>
<feature type="repeat" description="ANK" evidence="3">
    <location>
        <begin position="76"/>
        <end position="108"/>
    </location>
</feature>
<dbReference type="SMART" id="SM00248">
    <property type="entry name" value="ANK"/>
    <property type="match status" value="8"/>
</dbReference>
<feature type="repeat" description="ANK" evidence="3">
    <location>
        <begin position="246"/>
        <end position="278"/>
    </location>
</feature>
<sequence length="313" mass="33719">MQQHDSDMLKWAAIHGCMDTLKEALQYGADINTTALVYCPAFPDSFKSRCSEFLWRPLGSATTDSNLPRKCSLLEKYATPLMIAAAAGYTEFVETLLQHGARVNVAGHSGGVTPLMAAASAGHTRAMEILLAGGADTTAKQFAGLTALDLAAQEGHAAAVSLLLQFDGDQSRIPGDDAFAYAAQAAQRGYIQVVQAFLDAGADATASYTMYGYEMPLIFFAVDGDQPDIVSLLLELGVDIECRNDDAETPLIHSAITKSLKVCEMLHRRGADVNARDMDCHSSLYWARARGGTKMAEMLLKYGAEPEPHPTEY</sequence>
<evidence type="ECO:0000256" key="2">
    <source>
        <dbReference type="ARBA" id="ARBA00023043"/>
    </source>
</evidence>
<evidence type="ECO:0000256" key="3">
    <source>
        <dbReference type="PROSITE-ProRule" id="PRU00023"/>
    </source>
</evidence>
<comment type="caution">
    <text evidence="4">The sequence shown here is derived from an EMBL/GenBank/DDBJ whole genome shotgun (WGS) entry which is preliminary data.</text>
</comment>
<feature type="repeat" description="ANK" evidence="3">
    <location>
        <begin position="110"/>
        <end position="142"/>
    </location>
</feature>
<dbReference type="PANTHER" id="PTHR24171">
    <property type="entry name" value="ANKYRIN REPEAT DOMAIN-CONTAINING PROTEIN 39-RELATED"/>
    <property type="match status" value="1"/>
</dbReference>
<protein>
    <submittedName>
        <fullName evidence="4">Uncharacterized protein</fullName>
    </submittedName>
</protein>
<dbReference type="PROSITE" id="PS50297">
    <property type="entry name" value="ANK_REP_REGION"/>
    <property type="match status" value="3"/>
</dbReference>
<evidence type="ECO:0000313" key="5">
    <source>
        <dbReference type="Proteomes" id="UP000662466"/>
    </source>
</evidence>
<name>A0A8H6QK88_9EURO</name>
<keyword evidence="2 3" id="KW-0040">ANK repeat</keyword>
<gene>
    <name evidence="4" type="ORF">CNMCM6106_008330</name>
</gene>
<dbReference type="PANTHER" id="PTHR24171:SF9">
    <property type="entry name" value="ANKYRIN REPEAT DOMAIN-CONTAINING PROTEIN 39"/>
    <property type="match status" value="1"/>
</dbReference>
<dbReference type="EMBL" id="JACBAF010001636">
    <property type="protein sequence ID" value="KAF7174213.1"/>
    <property type="molecule type" value="Genomic_DNA"/>
</dbReference>
<dbReference type="SUPFAM" id="SSF48403">
    <property type="entry name" value="Ankyrin repeat"/>
    <property type="match status" value="1"/>
</dbReference>
<dbReference type="Gene3D" id="1.25.40.20">
    <property type="entry name" value="Ankyrin repeat-containing domain"/>
    <property type="match status" value="2"/>
</dbReference>
<dbReference type="AlphaFoldDB" id="A0A8H6QK88"/>
<keyword evidence="1" id="KW-0677">Repeat</keyword>
<reference evidence="4" key="1">
    <citation type="submission" date="2020-06" db="EMBL/GenBank/DDBJ databases">
        <title>Draft genome sequences of strains closely related to Aspergillus parafelis and Aspergillus hiratsukae.</title>
        <authorList>
            <person name="Dos Santos R.A.C."/>
            <person name="Rivero-Menendez O."/>
            <person name="Steenwyk J.L."/>
            <person name="Mead M.E."/>
            <person name="Goldman G.H."/>
            <person name="Alastruey-Izquierdo A."/>
            <person name="Rokas A."/>
        </authorList>
    </citation>
    <scope>NUCLEOTIDE SEQUENCE</scope>
    <source>
        <strain evidence="4">CNM-CM6106</strain>
    </source>
</reference>
<dbReference type="Pfam" id="PF12796">
    <property type="entry name" value="Ank_2"/>
    <property type="match status" value="2"/>
</dbReference>
<dbReference type="Pfam" id="PF00023">
    <property type="entry name" value="Ank"/>
    <property type="match status" value="1"/>
</dbReference>
<evidence type="ECO:0000256" key="1">
    <source>
        <dbReference type="ARBA" id="ARBA00022737"/>
    </source>
</evidence>